<dbReference type="Pfam" id="PF01614">
    <property type="entry name" value="IclR_C"/>
    <property type="match status" value="1"/>
</dbReference>
<evidence type="ECO:0000313" key="6">
    <source>
        <dbReference type="EMBL" id="MFC3761711.1"/>
    </source>
</evidence>
<dbReference type="Pfam" id="PF09339">
    <property type="entry name" value="HTH_IclR"/>
    <property type="match status" value="1"/>
</dbReference>
<dbReference type="PANTHER" id="PTHR30136:SF24">
    <property type="entry name" value="HTH-TYPE TRANSCRIPTIONAL REPRESSOR ALLR"/>
    <property type="match status" value="1"/>
</dbReference>
<reference evidence="7" key="1">
    <citation type="journal article" date="2019" name="Int. J. Syst. Evol. Microbiol.">
        <title>The Global Catalogue of Microorganisms (GCM) 10K type strain sequencing project: providing services to taxonomists for standard genome sequencing and annotation.</title>
        <authorList>
            <consortium name="The Broad Institute Genomics Platform"/>
            <consortium name="The Broad Institute Genome Sequencing Center for Infectious Disease"/>
            <person name="Wu L."/>
            <person name="Ma J."/>
        </authorList>
    </citation>
    <scope>NUCLEOTIDE SEQUENCE [LARGE SCALE GENOMIC DNA]</scope>
    <source>
        <strain evidence="7">CGMCC 4.7241</strain>
    </source>
</reference>
<dbReference type="EMBL" id="JBHRZH010000009">
    <property type="protein sequence ID" value="MFC3761711.1"/>
    <property type="molecule type" value="Genomic_DNA"/>
</dbReference>
<keyword evidence="3" id="KW-0804">Transcription</keyword>
<feature type="domain" description="IclR-ED" evidence="5">
    <location>
        <begin position="76"/>
        <end position="257"/>
    </location>
</feature>
<dbReference type="PANTHER" id="PTHR30136">
    <property type="entry name" value="HELIX-TURN-HELIX TRANSCRIPTIONAL REGULATOR, ICLR FAMILY"/>
    <property type="match status" value="1"/>
</dbReference>
<dbReference type="Gene3D" id="3.30.450.40">
    <property type="match status" value="1"/>
</dbReference>
<gene>
    <name evidence="6" type="ORF">ACFOUW_12770</name>
</gene>
<name>A0ABV7Y8R0_9ACTN</name>
<dbReference type="InterPro" id="IPR005471">
    <property type="entry name" value="Tscrpt_reg_IclR_N"/>
</dbReference>
<evidence type="ECO:0000259" key="5">
    <source>
        <dbReference type="PROSITE" id="PS51078"/>
    </source>
</evidence>
<sequence>MVQELTDDGYRPVKSADRVLTILEVLAASPARRGLSDLGRELGIPVSSLHAILRTMQRRGWLEVDETGTRFGIGVEALRVGSAYARADDIVSRAEPVLDWLSDETGETVHYGRLEGAHVVYLAKRESRHSLRIYSAIGKRIPAHAAALGKAILAGYTDDAVRSVLGTELSALTARTKTSVGALLTDLAKARKLGYATETEESDEGLGCVAVHVPDRSPPRDAISFAVPTARLKPARVAELAIMLRRGQTMLSERLSLPWPVTPQGFLQDLD</sequence>
<keyword evidence="1" id="KW-0805">Transcription regulation</keyword>
<protein>
    <submittedName>
        <fullName evidence="6">IclR family transcriptional regulator</fullName>
    </submittedName>
</protein>
<dbReference type="PROSITE" id="PS51077">
    <property type="entry name" value="HTH_ICLR"/>
    <property type="match status" value="1"/>
</dbReference>
<dbReference type="SMART" id="SM00346">
    <property type="entry name" value="HTH_ICLR"/>
    <property type="match status" value="1"/>
</dbReference>
<organism evidence="6 7">
    <name type="scientific">Tenggerimyces flavus</name>
    <dbReference type="NCBI Taxonomy" id="1708749"/>
    <lineage>
        <taxon>Bacteria</taxon>
        <taxon>Bacillati</taxon>
        <taxon>Actinomycetota</taxon>
        <taxon>Actinomycetes</taxon>
        <taxon>Propionibacteriales</taxon>
        <taxon>Nocardioidaceae</taxon>
        <taxon>Tenggerimyces</taxon>
    </lineage>
</organism>
<dbReference type="RefSeq" id="WP_205114356.1">
    <property type="nucleotide sequence ID" value="NZ_JAFBCM010000001.1"/>
</dbReference>
<accession>A0ABV7Y8R0</accession>
<dbReference type="Gene3D" id="1.10.10.10">
    <property type="entry name" value="Winged helix-like DNA-binding domain superfamily/Winged helix DNA-binding domain"/>
    <property type="match status" value="1"/>
</dbReference>
<evidence type="ECO:0000256" key="3">
    <source>
        <dbReference type="ARBA" id="ARBA00023163"/>
    </source>
</evidence>
<evidence type="ECO:0000256" key="1">
    <source>
        <dbReference type="ARBA" id="ARBA00023015"/>
    </source>
</evidence>
<evidence type="ECO:0000256" key="2">
    <source>
        <dbReference type="ARBA" id="ARBA00023125"/>
    </source>
</evidence>
<dbReference type="InterPro" id="IPR014757">
    <property type="entry name" value="Tscrpt_reg_IclR_C"/>
</dbReference>
<dbReference type="Proteomes" id="UP001595699">
    <property type="component" value="Unassembled WGS sequence"/>
</dbReference>
<feature type="domain" description="HTH iclR-type" evidence="4">
    <location>
        <begin position="13"/>
        <end position="75"/>
    </location>
</feature>
<evidence type="ECO:0000259" key="4">
    <source>
        <dbReference type="PROSITE" id="PS51077"/>
    </source>
</evidence>
<dbReference type="InterPro" id="IPR029016">
    <property type="entry name" value="GAF-like_dom_sf"/>
</dbReference>
<evidence type="ECO:0000313" key="7">
    <source>
        <dbReference type="Proteomes" id="UP001595699"/>
    </source>
</evidence>
<dbReference type="InterPro" id="IPR036390">
    <property type="entry name" value="WH_DNA-bd_sf"/>
</dbReference>
<dbReference type="InterPro" id="IPR050707">
    <property type="entry name" value="HTH_MetabolicPath_Reg"/>
</dbReference>
<dbReference type="SUPFAM" id="SSF55781">
    <property type="entry name" value="GAF domain-like"/>
    <property type="match status" value="1"/>
</dbReference>
<dbReference type="PROSITE" id="PS51078">
    <property type="entry name" value="ICLR_ED"/>
    <property type="match status" value="1"/>
</dbReference>
<dbReference type="InterPro" id="IPR036388">
    <property type="entry name" value="WH-like_DNA-bd_sf"/>
</dbReference>
<keyword evidence="2" id="KW-0238">DNA-binding</keyword>
<proteinExistence type="predicted"/>
<keyword evidence="7" id="KW-1185">Reference proteome</keyword>
<comment type="caution">
    <text evidence="6">The sequence shown here is derived from an EMBL/GenBank/DDBJ whole genome shotgun (WGS) entry which is preliminary data.</text>
</comment>
<dbReference type="SUPFAM" id="SSF46785">
    <property type="entry name" value="Winged helix' DNA-binding domain"/>
    <property type="match status" value="1"/>
</dbReference>